<dbReference type="KEGG" id="fno:Fnod_0256"/>
<feature type="transmembrane region" description="Helical" evidence="8">
    <location>
        <begin position="14"/>
        <end position="41"/>
    </location>
</feature>
<evidence type="ECO:0000313" key="9">
    <source>
        <dbReference type="EMBL" id="ABS60122.1"/>
    </source>
</evidence>
<feature type="transmembrane region" description="Helical" evidence="8">
    <location>
        <begin position="118"/>
        <end position="138"/>
    </location>
</feature>
<comment type="subcellular location">
    <subcellularLocation>
        <location evidence="1">Cell membrane</location>
        <topology evidence="1">Multi-pass membrane protein</topology>
    </subcellularLocation>
</comment>
<comment type="similarity">
    <text evidence="2">Belongs to the binding-protein-dependent transport system permease family. FecCD subfamily.</text>
</comment>
<reference evidence="9 10" key="1">
    <citation type="submission" date="2007-07" db="EMBL/GenBank/DDBJ databases">
        <title>Complete sequence of Fervidobacterium nodosum Rt17-B1.</title>
        <authorList>
            <consortium name="US DOE Joint Genome Institute"/>
            <person name="Copeland A."/>
            <person name="Lucas S."/>
            <person name="Lapidus A."/>
            <person name="Barry K."/>
            <person name="Glavina del Rio T."/>
            <person name="Dalin E."/>
            <person name="Tice H."/>
            <person name="Pitluck S."/>
            <person name="Saunders E."/>
            <person name="Brettin T."/>
            <person name="Bruce D."/>
            <person name="Detter J.C."/>
            <person name="Han C."/>
            <person name="Schmutz J."/>
            <person name="Larimer F."/>
            <person name="Land M."/>
            <person name="Hauser L."/>
            <person name="Kyrpides N."/>
            <person name="Mikhailova N."/>
            <person name="Nelson K."/>
            <person name="Gogarten J.P."/>
            <person name="Noll K."/>
            <person name="Richardson P."/>
        </authorList>
    </citation>
    <scope>NUCLEOTIDE SEQUENCE [LARGE SCALE GENOMIC DNA]</scope>
    <source>
        <strain evidence="10">ATCC 35602 / DSM 5306 / Rt17-B1</strain>
    </source>
</reference>
<dbReference type="InterPro" id="IPR000522">
    <property type="entry name" value="ABC_transptr_permease_BtuC"/>
</dbReference>
<feature type="transmembrane region" description="Helical" evidence="8">
    <location>
        <begin position="237"/>
        <end position="264"/>
    </location>
</feature>
<dbReference type="Proteomes" id="UP000002415">
    <property type="component" value="Chromosome"/>
</dbReference>
<organism evidence="9 10">
    <name type="scientific">Fervidobacterium nodosum (strain ATCC 35602 / DSM 5306 / Rt17-B1)</name>
    <dbReference type="NCBI Taxonomy" id="381764"/>
    <lineage>
        <taxon>Bacteria</taxon>
        <taxon>Thermotogati</taxon>
        <taxon>Thermotogota</taxon>
        <taxon>Thermotogae</taxon>
        <taxon>Thermotogales</taxon>
        <taxon>Fervidobacteriaceae</taxon>
        <taxon>Fervidobacterium</taxon>
    </lineage>
</organism>
<keyword evidence="6 8" id="KW-1133">Transmembrane helix</keyword>
<proteinExistence type="inferred from homology"/>
<dbReference type="HOGENOM" id="CLU_013016_0_1_0"/>
<dbReference type="SUPFAM" id="SSF81345">
    <property type="entry name" value="ABC transporter involved in vitamin B12 uptake, BtuC"/>
    <property type="match status" value="1"/>
</dbReference>
<evidence type="ECO:0000256" key="8">
    <source>
        <dbReference type="SAM" id="Phobius"/>
    </source>
</evidence>
<sequence length="329" mass="35564">MSKLKSLILKTGRYSLPVIFVVVFLLNLSFGTVNVSVFKIFKLLTEDSPEKYMIWNLRFPRVLMATLTGIALSIVGNTFQAIMKNPLVDPYLVGTSAGASFGALLAVYFVVNSIAHVSIPTMSFIFAVIASLMTITLARKGSVIPVVHLVLSGVLVSTMFSAGSMLLLNIAQKTLVTGHVWLFGSFSGITFSDIPVPALSLGVFVFLSLLYSKQLDAMSLGEKEAKSLGVNVEGVKWLFYLLGSFVTAAFVSKTGIIGFVGLIVPHMARMISGPSHRKNIPSTILIGGLFMSVCDTLSRTLLNPVEIPVGIITSLIGAPFMFWLMKRKS</sequence>
<keyword evidence="4" id="KW-1003">Cell membrane</keyword>
<feature type="transmembrane region" description="Helical" evidence="8">
    <location>
        <begin position="144"/>
        <end position="168"/>
    </location>
</feature>
<evidence type="ECO:0000256" key="4">
    <source>
        <dbReference type="ARBA" id="ARBA00022475"/>
    </source>
</evidence>
<evidence type="ECO:0000256" key="7">
    <source>
        <dbReference type="ARBA" id="ARBA00023136"/>
    </source>
</evidence>
<keyword evidence="7 8" id="KW-0472">Membrane</keyword>
<dbReference type="GO" id="GO:0033214">
    <property type="term" value="P:siderophore-iron import into cell"/>
    <property type="evidence" value="ECO:0007669"/>
    <property type="project" value="TreeGrafter"/>
</dbReference>
<dbReference type="GO" id="GO:0022857">
    <property type="term" value="F:transmembrane transporter activity"/>
    <property type="evidence" value="ECO:0007669"/>
    <property type="project" value="InterPro"/>
</dbReference>
<dbReference type="Pfam" id="PF01032">
    <property type="entry name" value="FecCD"/>
    <property type="match status" value="1"/>
</dbReference>
<dbReference type="PANTHER" id="PTHR30472">
    <property type="entry name" value="FERRIC ENTEROBACTIN TRANSPORT SYSTEM PERMEASE PROTEIN"/>
    <property type="match status" value="1"/>
</dbReference>
<evidence type="ECO:0000256" key="5">
    <source>
        <dbReference type="ARBA" id="ARBA00022692"/>
    </source>
</evidence>
<feature type="transmembrane region" description="Helical" evidence="8">
    <location>
        <begin position="62"/>
        <end position="79"/>
    </location>
</feature>
<feature type="transmembrane region" description="Helical" evidence="8">
    <location>
        <begin position="307"/>
        <end position="325"/>
    </location>
</feature>
<dbReference type="eggNOG" id="COG0609">
    <property type="taxonomic scope" value="Bacteria"/>
</dbReference>
<dbReference type="PANTHER" id="PTHR30472:SF25">
    <property type="entry name" value="ABC TRANSPORTER PERMEASE PROTEIN MJ0876-RELATED"/>
    <property type="match status" value="1"/>
</dbReference>
<dbReference type="AlphaFoldDB" id="A7HJN9"/>
<evidence type="ECO:0000313" key="10">
    <source>
        <dbReference type="Proteomes" id="UP000002415"/>
    </source>
</evidence>
<feature type="transmembrane region" description="Helical" evidence="8">
    <location>
        <begin position="91"/>
        <end position="111"/>
    </location>
</feature>
<dbReference type="FunFam" id="1.10.3470.10:FF:000001">
    <property type="entry name" value="Vitamin B12 ABC transporter permease BtuC"/>
    <property type="match status" value="1"/>
</dbReference>
<evidence type="ECO:0000256" key="1">
    <source>
        <dbReference type="ARBA" id="ARBA00004651"/>
    </source>
</evidence>
<keyword evidence="5 8" id="KW-0812">Transmembrane</keyword>
<dbReference type="CDD" id="cd06550">
    <property type="entry name" value="TM_ABC_iron-siderophores_like"/>
    <property type="match status" value="1"/>
</dbReference>
<evidence type="ECO:0000256" key="3">
    <source>
        <dbReference type="ARBA" id="ARBA00022448"/>
    </source>
</evidence>
<feature type="transmembrane region" description="Helical" evidence="8">
    <location>
        <begin position="284"/>
        <end position="301"/>
    </location>
</feature>
<keyword evidence="10" id="KW-1185">Reference proteome</keyword>
<dbReference type="Gene3D" id="1.10.3470.10">
    <property type="entry name" value="ABC transporter involved in vitamin B12 uptake, BtuC"/>
    <property type="match status" value="1"/>
</dbReference>
<protein>
    <submittedName>
        <fullName evidence="9">Transport system permease protein</fullName>
    </submittedName>
</protein>
<evidence type="ECO:0000256" key="6">
    <source>
        <dbReference type="ARBA" id="ARBA00022989"/>
    </source>
</evidence>
<dbReference type="RefSeq" id="WP_011993444.1">
    <property type="nucleotide sequence ID" value="NC_009718.1"/>
</dbReference>
<keyword evidence="3" id="KW-0813">Transport</keyword>
<name>A7HJN9_FERNB</name>
<gene>
    <name evidence="9" type="ordered locus">Fnod_0256</name>
</gene>
<reference evidence="9 10" key="2">
    <citation type="journal article" date="2009" name="Proc. Natl. Acad. Sci. U.S.A.">
        <title>On the chimeric nature, thermophilic origin, and phylogenetic placement of the Thermotogales.</title>
        <authorList>
            <person name="Zhaxybayeva O."/>
            <person name="Swithers K.S."/>
            <person name="Lapierre P."/>
            <person name="Fournier G.P."/>
            <person name="Bickhart D.M."/>
            <person name="DeBoy R.T."/>
            <person name="Nelson K.E."/>
            <person name="Nesbo C.L."/>
            <person name="Doolittle W.F."/>
            <person name="Gogarten J.P."/>
            <person name="Noll K.M."/>
        </authorList>
    </citation>
    <scope>NUCLEOTIDE SEQUENCE [LARGE SCALE GENOMIC DNA]</scope>
    <source>
        <strain evidence="10">ATCC 35602 / DSM 5306 / Rt17-B1</strain>
    </source>
</reference>
<dbReference type="GO" id="GO:0005886">
    <property type="term" value="C:plasma membrane"/>
    <property type="evidence" value="ECO:0007669"/>
    <property type="project" value="UniProtKB-SubCell"/>
</dbReference>
<dbReference type="STRING" id="381764.Fnod_0256"/>
<dbReference type="EMBL" id="CP000771">
    <property type="protein sequence ID" value="ABS60122.1"/>
    <property type="molecule type" value="Genomic_DNA"/>
</dbReference>
<accession>A7HJN9</accession>
<evidence type="ECO:0000256" key="2">
    <source>
        <dbReference type="ARBA" id="ARBA00007935"/>
    </source>
</evidence>
<feature type="transmembrane region" description="Helical" evidence="8">
    <location>
        <begin position="180"/>
        <end position="211"/>
    </location>
</feature>
<dbReference type="InterPro" id="IPR037294">
    <property type="entry name" value="ABC_BtuC-like"/>
</dbReference>